<evidence type="ECO:0008006" key="5">
    <source>
        <dbReference type="Google" id="ProtNLM"/>
    </source>
</evidence>
<proteinExistence type="predicted"/>
<sequence>MKFKIRFSISWIFLISITVNAQKIDWVKAPVNPMAFEYKLEHFNLPKGVFAFQDKTFNKDGSVYTALNFDRGVKYFYENGVLKTNSLQEKFEFNSQGYITKFSRPGAGNSGIWTYTYNNKGLLVEQQNQEFKTTYAYDNEDRIISQSYKDGKFTKDYSYKKVGDILEVAIVENNNGKKTSRVEAYKDGFKVYTITSNGDRFETTPLTANDYFTFSEIENKQNNIQIENTQYVSNTMAMPLAANDIKVYVNGKRASFIPINLIDRKQVVLWDFSQKKYLTNVDVTQERNKKLNLILYNVTDNAAYAQIEKSYSGLIHEGNTYTQSVYASGVKDTYINEGFCFFYIEALNTSFSIKTDYPGYYKAIPMTANQHLFFVKHSNGKEFSVVYKAVKLNTESKKIAQSAKNTTYVSLYHSGFPNNEIKVVLPDFNTAKPNELYAAYTLEDFENNPKLNKLTTNLPGGNNLPTTNIIANEETDACISGNCKDGYGVKKVENNIQKGLYLKGKFSSYGERSYGADYYKGEFLNGARDGFGVYYWKDSNQYYYGYWSNGNVHGFGFFVQDGKLLQAGEYENGKQKYNYLLERKQSNIAGCEGDCENGFGKFTYSNGDTYEGFWTAGKQQRVGHYYFKSVNSHYYGSYTNNIMQGPGMYTMPSFTYIGDFEANQLTGKGIKFYSNKTVEAGRWEKGNLVIKY</sequence>
<evidence type="ECO:0000256" key="2">
    <source>
        <dbReference type="SAM" id="SignalP"/>
    </source>
</evidence>
<dbReference type="RefSeq" id="WP_279449024.1">
    <property type="nucleotide sequence ID" value="NZ_CP122379.1"/>
</dbReference>
<evidence type="ECO:0000313" key="3">
    <source>
        <dbReference type="EMBL" id="WGF92950.1"/>
    </source>
</evidence>
<dbReference type="Pfam" id="PF02493">
    <property type="entry name" value="MORN"/>
    <property type="match status" value="5"/>
</dbReference>
<keyword evidence="1" id="KW-0677">Repeat</keyword>
<dbReference type="PANTHER" id="PTHR23084">
    <property type="entry name" value="PHOSPHATIDYLINOSITOL-4-PHOSPHATE 5-KINASE RELATED"/>
    <property type="match status" value="1"/>
</dbReference>
<protein>
    <recommendedName>
        <fullName evidence="5">MORN repeat protein</fullName>
    </recommendedName>
</protein>
<keyword evidence="2" id="KW-0732">Signal</keyword>
<feature type="signal peptide" evidence="2">
    <location>
        <begin position="1"/>
        <end position="21"/>
    </location>
</feature>
<name>A0ABY8KXM4_9FLAO</name>
<dbReference type="InterPro" id="IPR003409">
    <property type="entry name" value="MORN"/>
</dbReference>
<evidence type="ECO:0000256" key="1">
    <source>
        <dbReference type="ARBA" id="ARBA00022737"/>
    </source>
</evidence>
<keyword evidence="4" id="KW-1185">Reference proteome</keyword>
<reference evidence="3 4" key="1">
    <citation type="submission" date="2023-04" db="EMBL/GenBank/DDBJ databases">
        <title>Taxonomic identification of the Arctic strain Aequorivita sp. nov. and transcriptomic analysis in response to temperature stress.</title>
        <authorList>
            <person name="Liu W."/>
            <person name="Cong B."/>
            <person name="Lin J."/>
        </authorList>
    </citation>
    <scope>NUCLEOTIDE SEQUENCE [LARGE SCALE GENOMIC DNA]</scope>
    <source>
        <strain evidence="3 4">Ant34-E75</strain>
    </source>
</reference>
<dbReference type="PANTHER" id="PTHR23084:SF263">
    <property type="entry name" value="MORN REPEAT-CONTAINING PROTEIN 1"/>
    <property type="match status" value="1"/>
</dbReference>
<gene>
    <name evidence="3" type="ORF">QCQ61_01855</name>
</gene>
<accession>A0ABY8KXM4</accession>
<dbReference type="SMART" id="SM00698">
    <property type="entry name" value="MORN"/>
    <property type="match status" value="4"/>
</dbReference>
<dbReference type="Gene3D" id="2.20.110.10">
    <property type="entry name" value="Histone H3 K4-specific methyltransferase SET7/9 N-terminal domain"/>
    <property type="match status" value="1"/>
</dbReference>
<organism evidence="3 4">
    <name type="scientific">Aequorivita marisscotiae</name>
    <dbReference type="NCBI Taxonomy" id="3040348"/>
    <lineage>
        <taxon>Bacteria</taxon>
        <taxon>Pseudomonadati</taxon>
        <taxon>Bacteroidota</taxon>
        <taxon>Flavobacteriia</taxon>
        <taxon>Flavobacteriales</taxon>
        <taxon>Flavobacteriaceae</taxon>
        <taxon>Aequorivita</taxon>
    </lineage>
</organism>
<dbReference type="EMBL" id="CP122379">
    <property type="protein sequence ID" value="WGF92950.1"/>
    <property type="molecule type" value="Genomic_DNA"/>
</dbReference>
<evidence type="ECO:0000313" key="4">
    <source>
        <dbReference type="Proteomes" id="UP001238523"/>
    </source>
</evidence>
<feature type="chain" id="PRO_5045701685" description="MORN repeat protein" evidence="2">
    <location>
        <begin position="22"/>
        <end position="692"/>
    </location>
</feature>
<dbReference type="Proteomes" id="UP001238523">
    <property type="component" value="Chromosome"/>
</dbReference>
<dbReference type="SUPFAM" id="SSF82185">
    <property type="entry name" value="Histone H3 K4-specific methyltransferase SET7/9 N-terminal domain"/>
    <property type="match status" value="2"/>
</dbReference>